<dbReference type="GO" id="GO:0005886">
    <property type="term" value="C:plasma membrane"/>
    <property type="evidence" value="ECO:0007669"/>
    <property type="project" value="UniProtKB-SubCell"/>
</dbReference>
<organism evidence="6 7">
    <name type="scientific">Flexistipes sinusarabici</name>
    <dbReference type="NCBI Taxonomy" id="2352"/>
    <lineage>
        <taxon>Bacteria</taxon>
        <taxon>Pseudomonadati</taxon>
        <taxon>Deferribacterota</taxon>
        <taxon>Deferribacteres</taxon>
        <taxon>Deferribacterales</taxon>
        <taxon>Flexistipitaceae</taxon>
        <taxon>Flexistipes</taxon>
    </lineage>
</organism>
<proteinExistence type="inferred from homology"/>
<name>A0A5D0MK58_FLESI</name>
<dbReference type="Pfam" id="PF01925">
    <property type="entry name" value="TauE"/>
    <property type="match status" value="1"/>
</dbReference>
<comment type="similarity">
    <text evidence="5">Belongs to the 4-toluene sulfonate uptake permease (TSUP) (TC 2.A.102) family.</text>
</comment>
<dbReference type="Proteomes" id="UP000323337">
    <property type="component" value="Unassembled WGS sequence"/>
</dbReference>
<dbReference type="PANTHER" id="PTHR43701">
    <property type="entry name" value="MEMBRANE TRANSPORTER PROTEIN MJ0441-RELATED"/>
    <property type="match status" value="1"/>
</dbReference>
<gene>
    <name evidence="6" type="ORF">FXF49_12250</name>
</gene>
<protein>
    <recommendedName>
        <fullName evidence="5">Probable membrane transporter protein</fullName>
    </recommendedName>
</protein>
<keyword evidence="4 5" id="KW-0472">Membrane</keyword>
<feature type="transmembrane region" description="Helical" evidence="5">
    <location>
        <begin position="7"/>
        <end position="35"/>
    </location>
</feature>
<keyword evidence="3 5" id="KW-1133">Transmembrane helix</keyword>
<evidence type="ECO:0000313" key="6">
    <source>
        <dbReference type="EMBL" id="TYB32295.1"/>
    </source>
</evidence>
<evidence type="ECO:0000256" key="5">
    <source>
        <dbReference type="RuleBase" id="RU363041"/>
    </source>
</evidence>
<evidence type="ECO:0000256" key="1">
    <source>
        <dbReference type="ARBA" id="ARBA00004141"/>
    </source>
</evidence>
<evidence type="ECO:0000256" key="4">
    <source>
        <dbReference type="ARBA" id="ARBA00023136"/>
    </source>
</evidence>
<dbReference type="InterPro" id="IPR051598">
    <property type="entry name" value="TSUP/Inactive_protease-like"/>
</dbReference>
<feature type="transmembrane region" description="Helical" evidence="5">
    <location>
        <begin position="99"/>
        <end position="116"/>
    </location>
</feature>
<dbReference type="EMBL" id="VSIV01000400">
    <property type="protein sequence ID" value="TYB32295.1"/>
    <property type="molecule type" value="Genomic_DNA"/>
</dbReference>
<evidence type="ECO:0000256" key="2">
    <source>
        <dbReference type="ARBA" id="ARBA00022692"/>
    </source>
</evidence>
<feature type="transmembrane region" description="Helical" evidence="5">
    <location>
        <begin position="195"/>
        <end position="216"/>
    </location>
</feature>
<feature type="transmembrane region" description="Helical" evidence="5">
    <location>
        <begin position="155"/>
        <end position="175"/>
    </location>
</feature>
<feature type="transmembrane region" description="Helical" evidence="5">
    <location>
        <begin position="251"/>
        <end position="269"/>
    </location>
</feature>
<feature type="transmembrane region" description="Helical" evidence="5">
    <location>
        <begin position="228"/>
        <end position="245"/>
    </location>
</feature>
<sequence>MITAFALVFTGICVGFLSALLGIGGGALIIPVMVIVFGYPIHTAIATSLIVIVATSSSAASVNVLKGLVNVRLGIYLEMITAAGAVAGGLISTNLPEKPLMLSFSVFLLIMAFLFYKGTRAKDVMEYQLKDTSGIFRTKFYDTQKKDYITYKAKNIPYTTLLSGFAGLISGSMGLGGGIFKVPAMNAISKLPMKAATATSNFMIGMTASAGALIYFKSGYVQPLPSGMMVIGVVFGSNISARTIGKIKDATIKNIFLIFIVFVAIQMLIRSLGK</sequence>
<dbReference type="InterPro" id="IPR002781">
    <property type="entry name" value="TM_pro_TauE-like"/>
</dbReference>
<comment type="caution">
    <text evidence="6">The sequence shown here is derived from an EMBL/GenBank/DDBJ whole genome shotgun (WGS) entry which is preliminary data.</text>
</comment>
<evidence type="ECO:0000256" key="3">
    <source>
        <dbReference type="ARBA" id="ARBA00022989"/>
    </source>
</evidence>
<comment type="subcellular location">
    <subcellularLocation>
        <location evidence="5">Cell membrane</location>
        <topology evidence="5">Multi-pass membrane protein</topology>
    </subcellularLocation>
    <subcellularLocation>
        <location evidence="1">Membrane</location>
        <topology evidence="1">Multi-pass membrane protein</topology>
    </subcellularLocation>
</comment>
<reference evidence="6 7" key="1">
    <citation type="submission" date="2019-08" db="EMBL/GenBank/DDBJ databases">
        <title>Genomic characterization of a novel candidate phylum (ARYD3) from a high temperature, high salinity tertiary oil reservoir in north central Oklahoma, USA.</title>
        <authorList>
            <person name="Youssef N.H."/>
            <person name="Yadav A."/>
            <person name="Elshahed M.S."/>
        </authorList>
    </citation>
    <scope>NUCLEOTIDE SEQUENCE [LARGE SCALE GENOMIC DNA]</scope>
    <source>
        <strain evidence="6">ARYD1</strain>
    </source>
</reference>
<keyword evidence="2 5" id="KW-0812">Transmembrane</keyword>
<feature type="transmembrane region" description="Helical" evidence="5">
    <location>
        <begin position="41"/>
        <end position="61"/>
    </location>
</feature>
<keyword evidence="5" id="KW-1003">Cell membrane</keyword>
<accession>A0A5D0MK58</accession>
<evidence type="ECO:0000313" key="7">
    <source>
        <dbReference type="Proteomes" id="UP000323337"/>
    </source>
</evidence>
<dbReference type="PANTHER" id="PTHR43701:SF5">
    <property type="entry name" value="MEMBRANE TRANSPORTER PROTEIN-RELATED"/>
    <property type="match status" value="1"/>
</dbReference>
<dbReference type="AlphaFoldDB" id="A0A5D0MK58"/>
<dbReference type="RefSeq" id="WP_303702187.1">
    <property type="nucleotide sequence ID" value="NZ_VSIV01000400.1"/>
</dbReference>
<feature type="transmembrane region" description="Helical" evidence="5">
    <location>
        <begin position="73"/>
        <end position="93"/>
    </location>
</feature>